<organism evidence="2 3">
    <name type="scientific">Triticum urartu</name>
    <name type="common">Red wild einkorn</name>
    <name type="synonym">Crithodium urartu</name>
    <dbReference type="NCBI Taxonomy" id="4572"/>
    <lineage>
        <taxon>Eukaryota</taxon>
        <taxon>Viridiplantae</taxon>
        <taxon>Streptophyta</taxon>
        <taxon>Embryophyta</taxon>
        <taxon>Tracheophyta</taxon>
        <taxon>Spermatophyta</taxon>
        <taxon>Magnoliopsida</taxon>
        <taxon>Liliopsida</taxon>
        <taxon>Poales</taxon>
        <taxon>Poaceae</taxon>
        <taxon>BOP clade</taxon>
        <taxon>Pooideae</taxon>
        <taxon>Triticodae</taxon>
        <taxon>Triticeae</taxon>
        <taxon>Triticinae</taxon>
        <taxon>Triticum</taxon>
    </lineage>
</organism>
<proteinExistence type="predicted"/>
<reference evidence="2" key="2">
    <citation type="submission" date="2018-03" db="EMBL/GenBank/DDBJ databases">
        <title>The Triticum urartu genome reveals the dynamic nature of wheat genome evolution.</title>
        <authorList>
            <person name="Ling H."/>
            <person name="Ma B."/>
            <person name="Shi X."/>
            <person name="Liu H."/>
            <person name="Dong L."/>
            <person name="Sun H."/>
            <person name="Cao Y."/>
            <person name="Gao Q."/>
            <person name="Zheng S."/>
            <person name="Li Y."/>
            <person name="Yu Y."/>
            <person name="Du H."/>
            <person name="Qi M."/>
            <person name="Li Y."/>
            <person name="Yu H."/>
            <person name="Cui Y."/>
            <person name="Wang N."/>
            <person name="Chen C."/>
            <person name="Wu H."/>
            <person name="Zhao Y."/>
            <person name="Zhang J."/>
            <person name="Li Y."/>
            <person name="Zhou W."/>
            <person name="Zhang B."/>
            <person name="Hu W."/>
            <person name="Eijk M."/>
            <person name="Tang J."/>
            <person name="Witsenboer H."/>
            <person name="Zhao S."/>
            <person name="Li Z."/>
            <person name="Zhang A."/>
            <person name="Wang D."/>
            <person name="Liang C."/>
        </authorList>
    </citation>
    <scope>NUCLEOTIDE SEQUENCE [LARGE SCALE GENOMIC DNA]</scope>
    <source>
        <strain evidence="2">cv. G1812</strain>
    </source>
</reference>
<evidence type="ECO:0000313" key="2">
    <source>
        <dbReference type="EnsemblPlants" id="TuG1812G0100003706.01.T02"/>
    </source>
</evidence>
<evidence type="ECO:0000313" key="3">
    <source>
        <dbReference type="Proteomes" id="UP000015106"/>
    </source>
</evidence>
<dbReference type="Gramene" id="TuG1812G0100003706.01.T02">
    <property type="protein sequence ID" value="TuG1812G0100003706.01.T02"/>
    <property type="gene ID" value="TuG1812G0100003706.01"/>
</dbReference>
<evidence type="ECO:0000256" key="1">
    <source>
        <dbReference type="SAM" id="MobiDB-lite"/>
    </source>
</evidence>
<dbReference type="Proteomes" id="UP000015106">
    <property type="component" value="Chromosome 1"/>
</dbReference>
<keyword evidence="3" id="KW-1185">Reference proteome</keyword>
<feature type="compositionally biased region" description="Low complexity" evidence="1">
    <location>
        <begin position="44"/>
        <end position="72"/>
    </location>
</feature>
<dbReference type="AlphaFoldDB" id="A0A8R7K375"/>
<reference evidence="3" key="1">
    <citation type="journal article" date="2013" name="Nature">
        <title>Draft genome of the wheat A-genome progenitor Triticum urartu.</title>
        <authorList>
            <person name="Ling H.Q."/>
            <person name="Zhao S."/>
            <person name="Liu D."/>
            <person name="Wang J."/>
            <person name="Sun H."/>
            <person name="Zhang C."/>
            <person name="Fan H."/>
            <person name="Li D."/>
            <person name="Dong L."/>
            <person name="Tao Y."/>
            <person name="Gao C."/>
            <person name="Wu H."/>
            <person name="Li Y."/>
            <person name="Cui Y."/>
            <person name="Guo X."/>
            <person name="Zheng S."/>
            <person name="Wang B."/>
            <person name="Yu K."/>
            <person name="Liang Q."/>
            <person name="Yang W."/>
            <person name="Lou X."/>
            <person name="Chen J."/>
            <person name="Feng M."/>
            <person name="Jian J."/>
            <person name="Zhang X."/>
            <person name="Luo G."/>
            <person name="Jiang Y."/>
            <person name="Liu J."/>
            <person name="Wang Z."/>
            <person name="Sha Y."/>
            <person name="Zhang B."/>
            <person name="Wu H."/>
            <person name="Tang D."/>
            <person name="Shen Q."/>
            <person name="Xue P."/>
            <person name="Zou S."/>
            <person name="Wang X."/>
            <person name="Liu X."/>
            <person name="Wang F."/>
            <person name="Yang Y."/>
            <person name="An X."/>
            <person name="Dong Z."/>
            <person name="Zhang K."/>
            <person name="Zhang X."/>
            <person name="Luo M.C."/>
            <person name="Dvorak J."/>
            <person name="Tong Y."/>
            <person name="Wang J."/>
            <person name="Yang H."/>
            <person name="Li Z."/>
            <person name="Wang D."/>
            <person name="Zhang A."/>
            <person name="Wang J."/>
        </authorList>
    </citation>
    <scope>NUCLEOTIDE SEQUENCE</scope>
    <source>
        <strain evidence="3">cv. G1812</strain>
    </source>
</reference>
<reference evidence="2" key="3">
    <citation type="submission" date="2022-06" db="UniProtKB">
        <authorList>
            <consortium name="EnsemblPlants"/>
        </authorList>
    </citation>
    <scope>IDENTIFICATION</scope>
</reference>
<feature type="region of interest" description="Disordered" evidence="1">
    <location>
        <begin position="14"/>
        <end position="78"/>
    </location>
</feature>
<gene>
    <name evidence="2" type="primary">LOC125524202</name>
</gene>
<dbReference type="EnsemblPlants" id="TuG1812G0100003706.01.T02">
    <property type="protein sequence ID" value="TuG1812G0100003706.01.T02"/>
    <property type="gene ID" value="TuG1812G0100003706.01"/>
</dbReference>
<name>A0A8R7K375_TRIUA</name>
<protein>
    <submittedName>
        <fullName evidence="2">Uncharacterized protein</fullName>
    </submittedName>
</protein>
<accession>A0A8R7K375</accession>
<sequence>MRCGRRRRRCYVEKRRRRRRWSSFPAAPPHQPYGAEDGDGPHRGAGVPGAAAAPALRPAPRAQEPRQHLLPQQRPPVPRLHASARQLLSRLPPLQSMQKSVSQQGQGVCLLRPRAADCAAASGGGRGARLAWEGPPQPAALRRALPVGAPGGRPRVPALRHRRLSHCLPPHTQAPPRGNCQWRLWPGGGPRSGELYGDEGDIWRGTAQPGEVPCVQGRVKQDRRDHGPQPRPARDQFCWRCPYMLLQA</sequence>